<dbReference type="eggNOG" id="COG0529">
    <property type="taxonomic scope" value="Bacteria"/>
</dbReference>
<dbReference type="Proteomes" id="UP000000231">
    <property type="component" value="Chromosome"/>
</dbReference>
<feature type="active site" description="Phosphoserine intermediate" evidence="14">
    <location>
        <position position="103"/>
    </location>
</feature>
<feature type="domain" description="APS kinase" evidence="16">
    <location>
        <begin position="22"/>
        <end position="171"/>
    </location>
</feature>
<accession>A4SXV1</accession>
<dbReference type="GeneID" id="31481476"/>
<evidence type="ECO:0000256" key="10">
    <source>
        <dbReference type="ARBA" id="ARBA00022840"/>
    </source>
</evidence>
<evidence type="ECO:0000256" key="5">
    <source>
        <dbReference type="ARBA" id="ARBA00012121"/>
    </source>
</evidence>
<evidence type="ECO:0000256" key="15">
    <source>
        <dbReference type="RuleBase" id="RU004347"/>
    </source>
</evidence>
<proteinExistence type="inferred from homology"/>
<dbReference type="GO" id="GO:0070814">
    <property type="term" value="P:hydrogen sulfide biosynthetic process"/>
    <property type="evidence" value="ECO:0007669"/>
    <property type="project" value="UniProtKB-UniRule"/>
</dbReference>
<dbReference type="GO" id="GO:0005524">
    <property type="term" value="F:ATP binding"/>
    <property type="evidence" value="ECO:0007669"/>
    <property type="project" value="UniProtKB-UniRule"/>
</dbReference>
<sequence>MKINQQFDITKGDRALANGHRPLCFWFTGLSGSGKSTIANAFEKKLHANGIKTYVLDGDNLRQGLNSSLGFDLESRIENIRRTAEVAKLMVDAGLVVLVTLISPLKIGRDSARALFGLDEFVEVYINTPLDICEARDPKGIYKKARQGKILDFTGIDSPYDVPINPDVMLDTSKNNLDEIVITLLNLTDFKLTKS</sequence>
<evidence type="ECO:0000256" key="3">
    <source>
        <dbReference type="ARBA" id="ARBA00004806"/>
    </source>
</evidence>
<dbReference type="PANTHER" id="PTHR11055:SF63">
    <property type="entry name" value="ADENYLYL-SULFATE KINASE 1, CHLOROPLASTIC"/>
    <property type="match status" value="1"/>
</dbReference>
<feature type="binding site" evidence="14">
    <location>
        <begin position="29"/>
        <end position="36"/>
    </location>
    <ligand>
        <name>ATP</name>
        <dbReference type="ChEBI" id="CHEBI:30616"/>
    </ligand>
</feature>
<comment type="similarity">
    <text evidence="4 14 15">Belongs to the APS kinase family.</text>
</comment>
<evidence type="ECO:0000256" key="14">
    <source>
        <dbReference type="HAMAP-Rule" id="MF_00065"/>
    </source>
</evidence>
<dbReference type="HOGENOM" id="CLU_046932_1_0_4"/>
<dbReference type="SUPFAM" id="SSF52540">
    <property type="entry name" value="P-loop containing nucleoside triphosphate hydrolases"/>
    <property type="match status" value="1"/>
</dbReference>
<keyword evidence="7 14" id="KW-0808">Transferase</keyword>
<evidence type="ECO:0000256" key="8">
    <source>
        <dbReference type="ARBA" id="ARBA00022741"/>
    </source>
</evidence>
<evidence type="ECO:0000256" key="2">
    <source>
        <dbReference type="ARBA" id="ARBA00002632"/>
    </source>
</evidence>
<evidence type="ECO:0000313" key="17">
    <source>
        <dbReference type="EMBL" id="ABP34315.1"/>
    </source>
</evidence>
<comment type="pathway">
    <text evidence="3 14 15">Sulfur metabolism; hydrogen sulfide biosynthesis; sulfite from sulfate: step 2/3.</text>
</comment>
<dbReference type="NCBIfam" id="TIGR00455">
    <property type="entry name" value="apsK"/>
    <property type="match status" value="1"/>
</dbReference>
<dbReference type="Gene3D" id="3.40.50.300">
    <property type="entry name" value="P-loop containing nucleotide triphosphate hydrolases"/>
    <property type="match status" value="1"/>
</dbReference>
<keyword evidence="9 14" id="KW-0418">Kinase</keyword>
<dbReference type="InterPro" id="IPR059117">
    <property type="entry name" value="APS_kinase_dom"/>
</dbReference>
<dbReference type="HAMAP" id="MF_00065">
    <property type="entry name" value="Adenylyl_sulf_kinase"/>
    <property type="match status" value="1"/>
</dbReference>
<dbReference type="RefSeq" id="WP_011902940.1">
    <property type="nucleotide sequence ID" value="NC_009379.1"/>
</dbReference>
<keyword evidence="18" id="KW-1185">Reference proteome</keyword>
<evidence type="ECO:0000256" key="6">
    <source>
        <dbReference type="ARBA" id="ARBA00018163"/>
    </source>
</evidence>
<evidence type="ECO:0000256" key="4">
    <source>
        <dbReference type="ARBA" id="ARBA00007008"/>
    </source>
</evidence>
<evidence type="ECO:0000256" key="12">
    <source>
        <dbReference type="ARBA" id="ARBA00031393"/>
    </source>
</evidence>
<dbReference type="GO" id="GO:0000103">
    <property type="term" value="P:sulfate assimilation"/>
    <property type="evidence" value="ECO:0007669"/>
    <property type="project" value="UniProtKB-UniRule"/>
</dbReference>
<evidence type="ECO:0000256" key="13">
    <source>
        <dbReference type="ARBA" id="ARBA00031464"/>
    </source>
</evidence>
<comment type="catalytic activity">
    <reaction evidence="1 14 15">
        <text>adenosine 5'-phosphosulfate + ATP = 3'-phosphoadenylyl sulfate + ADP + H(+)</text>
        <dbReference type="Rhea" id="RHEA:24152"/>
        <dbReference type="ChEBI" id="CHEBI:15378"/>
        <dbReference type="ChEBI" id="CHEBI:30616"/>
        <dbReference type="ChEBI" id="CHEBI:58243"/>
        <dbReference type="ChEBI" id="CHEBI:58339"/>
        <dbReference type="ChEBI" id="CHEBI:456216"/>
        <dbReference type="EC" id="2.7.1.25"/>
    </reaction>
</comment>
<evidence type="ECO:0000256" key="11">
    <source>
        <dbReference type="ARBA" id="ARBA00029724"/>
    </source>
</evidence>
<evidence type="ECO:0000256" key="1">
    <source>
        <dbReference type="ARBA" id="ARBA00001823"/>
    </source>
</evidence>
<gene>
    <name evidence="14" type="primary">cysC</name>
    <name evidence="17" type="ordered locus">Pnuc_1099</name>
</gene>
<comment type="function">
    <text evidence="2 14 15">Catalyzes the synthesis of activated sulfate.</text>
</comment>
<evidence type="ECO:0000256" key="9">
    <source>
        <dbReference type="ARBA" id="ARBA00022777"/>
    </source>
</evidence>
<evidence type="ECO:0000259" key="16">
    <source>
        <dbReference type="Pfam" id="PF01583"/>
    </source>
</evidence>
<organism evidence="17 18">
    <name type="scientific">Polynucleobacter asymbioticus (strain DSM 18221 / CIP 109841 / QLW-P1DMWA-1)</name>
    <name type="common">Polynucleobacter necessarius subsp. asymbioticus</name>
    <dbReference type="NCBI Taxonomy" id="312153"/>
    <lineage>
        <taxon>Bacteria</taxon>
        <taxon>Pseudomonadati</taxon>
        <taxon>Pseudomonadota</taxon>
        <taxon>Betaproteobacteria</taxon>
        <taxon>Burkholderiales</taxon>
        <taxon>Burkholderiaceae</taxon>
        <taxon>Polynucleobacter</taxon>
    </lineage>
</organism>
<dbReference type="EC" id="2.7.1.25" evidence="5 14"/>
<dbReference type="GO" id="GO:0004020">
    <property type="term" value="F:adenylylsulfate kinase activity"/>
    <property type="evidence" value="ECO:0007669"/>
    <property type="project" value="UniProtKB-UniRule"/>
</dbReference>
<evidence type="ECO:0000256" key="7">
    <source>
        <dbReference type="ARBA" id="ARBA00022679"/>
    </source>
</evidence>
<dbReference type="KEGG" id="pnu:Pnuc_1099"/>
<dbReference type="Pfam" id="PF01583">
    <property type="entry name" value="APS_kinase"/>
    <property type="match status" value="1"/>
</dbReference>
<keyword evidence="8 14" id="KW-0547">Nucleotide-binding</keyword>
<dbReference type="AlphaFoldDB" id="A4SXV1"/>
<dbReference type="CDD" id="cd02027">
    <property type="entry name" value="APSK"/>
    <property type="match status" value="1"/>
</dbReference>
<dbReference type="NCBIfam" id="NF003013">
    <property type="entry name" value="PRK03846.1"/>
    <property type="match status" value="1"/>
</dbReference>
<evidence type="ECO:0000313" key="18">
    <source>
        <dbReference type="Proteomes" id="UP000000231"/>
    </source>
</evidence>
<dbReference type="PANTHER" id="PTHR11055">
    <property type="entry name" value="BIFUNCTIONAL 3'-PHOSPHOADENOSINE 5'-PHOSPHOSULFATE SYNTHASE"/>
    <property type="match status" value="1"/>
</dbReference>
<dbReference type="InterPro" id="IPR027417">
    <property type="entry name" value="P-loop_NTPase"/>
</dbReference>
<dbReference type="UniPathway" id="UPA00140">
    <property type="reaction ID" value="UER00205"/>
</dbReference>
<dbReference type="InterPro" id="IPR002891">
    <property type="entry name" value="APS"/>
</dbReference>
<dbReference type="EMBL" id="CP000655">
    <property type="protein sequence ID" value="ABP34315.1"/>
    <property type="molecule type" value="Genomic_DNA"/>
</dbReference>
<reference evidence="17 18" key="1">
    <citation type="journal article" date="2012" name="Stand. Genomic Sci.">
        <title>Complete genome sequence of Polynucleobacter necessarius subsp. asymbioticus type strain (QLW-P1DMWA-1(T)).</title>
        <authorList>
            <person name="Meincke L."/>
            <person name="Copeland A."/>
            <person name="Lapidus A."/>
            <person name="Lucas S."/>
            <person name="Berry K.W."/>
            <person name="Del Rio T.G."/>
            <person name="Hammon N."/>
            <person name="Dalin E."/>
            <person name="Tice H."/>
            <person name="Pitluck S."/>
            <person name="Richardson P."/>
            <person name="Bruce D."/>
            <person name="Goodwin L."/>
            <person name="Han C."/>
            <person name="Tapia R."/>
            <person name="Detter J.C."/>
            <person name="Schmutz J."/>
            <person name="Brettin T."/>
            <person name="Larimer F."/>
            <person name="Land M."/>
            <person name="Hauser L."/>
            <person name="Kyrpides N.C."/>
            <person name="Ivanova N."/>
            <person name="Goker M."/>
            <person name="Woyke T."/>
            <person name="Wu Q.L."/>
            <person name="Pockl M."/>
            <person name="Hahn M.W."/>
            <person name="Klenk H.P."/>
        </authorList>
    </citation>
    <scope>NUCLEOTIDE SEQUENCE [LARGE SCALE GENOMIC DNA]</scope>
    <source>
        <strain evidence="18">DSM 18221 / CIP 109841 / QLW-P1DMWA-1</strain>
    </source>
</reference>
<keyword evidence="10 14" id="KW-0067">ATP-binding</keyword>
<keyword evidence="14" id="KW-0597">Phosphoprotein</keyword>
<name>A4SXV1_POLAQ</name>
<protein>
    <recommendedName>
        <fullName evidence="6 14">Adenylyl-sulfate kinase</fullName>
        <ecNumber evidence="5 14">2.7.1.25</ecNumber>
    </recommendedName>
    <alternativeName>
        <fullName evidence="12 14">APS kinase</fullName>
    </alternativeName>
    <alternativeName>
        <fullName evidence="13 14">ATP adenosine-5'-phosphosulfate 3'-phosphotransferase</fullName>
    </alternativeName>
    <alternativeName>
        <fullName evidence="11 14">Adenosine-5'-phosphosulfate kinase</fullName>
    </alternativeName>
</protein>